<evidence type="ECO:0000256" key="4">
    <source>
        <dbReference type="ARBA" id="ARBA00022596"/>
    </source>
</evidence>
<gene>
    <name evidence="10" type="ORF">CcaverHIS019_0608050</name>
</gene>
<protein>
    <recommendedName>
        <fullName evidence="8">Nickel/cobalt efflux system</fullName>
    </recommendedName>
</protein>
<feature type="transmembrane region" description="Helical" evidence="8">
    <location>
        <begin position="48"/>
        <end position="65"/>
    </location>
</feature>
<dbReference type="InterPro" id="IPR011541">
    <property type="entry name" value="Ni/Co_transpt_high_affinity"/>
</dbReference>
<proteinExistence type="inferred from homology"/>
<sequence>MLISYRSMRCLKLRPTLIGRAIFLIASLVLANAAVWVAAGIAYSGADGLLGIAMLAWTLGLRHGLDADHICAIDNATRQMVSLGQLPMTCGLFFSLGHSTIVIAVNIALAISVDIFDRLGKVGDVGGIVGTAVSASFLFLVAVINSYFLVGAIRARKRAKERQRLGLPPDDDISIQGGGCLVRIIGPILKAVDRPWKLYPVGVLFGFGFDTASSIALLALSAIATRGPNGQAIAHGRIVILPFLFTVGMALVDTLDSILMLYAYAQPELRTEGKLSLVERDKKMFVPMPEPEGESTVSQEVDQSFSKPPLEPSSSIDQNTSKLQPTEESSVAAVEVDAAEQRRRRVLAVKTATMGSLSISLTILSIAVALAISLIEIMGLIGENCSRCVTAAEAEDGGGLEGSWWRAWANANDASGYVGAAIVGVFVLILVVYHGARWWWKKRSKKGGAPEAEPVPAPAPETAEV</sequence>
<evidence type="ECO:0000313" key="10">
    <source>
        <dbReference type="EMBL" id="BEI94346.1"/>
    </source>
</evidence>
<dbReference type="GeneID" id="85498216"/>
<dbReference type="PANTHER" id="PTHR31611:SF0">
    <property type="entry name" value="HIGH-AFFINITY NICKEL TRANSPORT PROTEIN NIC1"/>
    <property type="match status" value="1"/>
</dbReference>
<dbReference type="InterPro" id="IPR004688">
    <property type="entry name" value="Ni/Co_transpt"/>
</dbReference>
<dbReference type="GO" id="GO:0005886">
    <property type="term" value="C:plasma membrane"/>
    <property type="evidence" value="ECO:0007669"/>
    <property type="project" value="UniProtKB-SubCell"/>
</dbReference>
<keyword evidence="6 8" id="KW-1133">Transmembrane helix</keyword>
<evidence type="ECO:0000256" key="3">
    <source>
        <dbReference type="ARBA" id="ARBA00022448"/>
    </source>
</evidence>
<feature type="region of interest" description="Disordered" evidence="9">
    <location>
        <begin position="287"/>
        <end position="329"/>
    </location>
</feature>
<evidence type="ECO:0000256" key="8">
    <source>
        <dbReference type="RuleBase" id="RU362101"/>
    </source>
</evidence>
<evidence type="ECO:0000313" key="11">
    <source>
        <dbReference type="Proteomes" id="UP001233271"/>
    </source>
</evidence>
<evidence type="ECO:0000256" key="7">
    <source>
        <dbReference type="ARBA" id="ARBA00023136"/>
    </source>
</evidence>
<feature type="compositionally biased region" description="Polar residues" evidence="9">
    <location>
        <begin position="295"/>
        <end position="326"/>
    </location>
</feature>
<feature type="region of interest" description="Disordered" evidence="9">
    <location>
        <begin position="444"/>
        <end position="465"/>
    </location>
</feature>
<feature type="transmembrane region" description="Helical" evidence="8">
    <location>
        <begin position="125"/>
        <end position="150"/>
    </location>
</feature>
<feature type="transmembrane region" description="Helical" evidence="8">
    <location>
        <begin position="352"/>
        <end position="375"/>
    </location>
</feature>
<dbReference type="Pfam" id="PF03824">
    <property type="entry name" value="NicO"/>
    <property type="match status" value="1"/>
</dbReference>
<evidence type="ECO:0000256" key="6">
    <source>
        <dbReference type="ARBA" id="ARBA00022989"/>
    </source>
</evidence>
<dbReference type="Proteomes" id="UP001233271">
    <property type="component" value="Chromosome 6"/>
</dbReference>
<evidence type="ECO:0000256" key="2">
    <source>
        <dbReference type="ARBA" id="ARBA00010892"/>
    </source>
</evidence>
<dbReference type="AlphaFoldDB" id="A0AA48L9J1"/>
<evidence type="ECO:0000256" key="9">
    <source>
        <dbReference type="SAM" id="MobiDB-lite"/>
    </source>
</evidence>
<dbReference type="EMBL" id="AP028217">
    <property type="protein sequence ID" value="BEI94346.1"/>
    <property type="molecule type" value="Genomic_DNA"/>
</dbReference>
<keyword evidence="3 8" id="KW-0813">Transport</keyword>
<feature type="transmembrane region" description="Helical" evidence="8">
    <location>
        <begin position="414"/>
        <end position="436"/>
    </location>
</feature>
<dbReference type="GO" id="GO:0012505">
    <property type="term" value="C:endomembrane system"/>
    <property type="evidence" value="ECO:0007669"/>
    <property type="project" value="UniProtKB-SubCell"/>
</dbReference>
<keyword evidence="11" id="KW-1185">Reference proteome</keyword>
<comment type="similarity">
    <text evidence="2 8">Belongs to the NiCoT transporter (TC 2.A.52) family.</text>
</comment>
<feature type="transmembrane region" description="Helical" evidence="8">
    <location>
        <begin position="21"/>
        <end position="42"/>
    </location>
</feature>
<reference evidence="10" key="1">
    <citation type="journal article" date="2023" name="BMC Genomics">
        <title>Chromosome-level genome assemblies of Cutaneotrichosporon spp. (Trichosporonales, Basidiomycota) reveal imbalanced evolution between nucleotide sequences and chromosome synteny.</title>
        <authorList>
            <person name="Kobayashi Y."/>
            <person name="Kayamori A."/>
            <person name="Aoki K."/>
            <person name="Shiwa Y."/>
            <person name="Matsutani M."/>
            <person name="Fujita N."/>
            <person name="Sugita T."/>
            <person name="Iwasaki W."/>
            <person name="Tanaka N."/>
            <person name="Takashima M."/>
        </authorList>
    </citation>
    <scope>NUCLEOTIDE SEQUENCE</scope>
    <source>
        <strain evidence="10">HIS019</strain>
    </source>
</reference>
<dbReference type="PANTHER" id="PTHR31611">
    <property type="entry name" value="HIGH-AFFINITY NICKEL TRANSPORT PROTEIN NIC1"/>
    <property type="match status" value="1"/>
</dbReference>
<keyword evidence="7 8" id="KW-0472">Membrane</keyword>
<dbReference type="GO" id="GO:0015099">
    <property type="term" value="F:nickel cation transmembrane transporter activity"/>
    <property type="evidence" value="ECO:0007669"/>
    <property type="project" value="UniProtKB-UniRule"/>
</dbReference>
<keyword evidence="4" id="KW-0533">Nickel</keyword>
<name>A0AA48L9J1_9TREE</name>
<keyword evidence="5 8" id="KW-0812">Transmembrane</keyword>
<comment type="subcellular location">
    <subcellularLocation>
        <location evidence="8">Cell membrane</location>
        <topology evidence="8">Multi-pass membrane protein</topology>
    </subcellularLocation>
    <subcellularLocation>
        <location evidence="1">Endomembrane system</location>
        <topology evidence="1">Multi-pass membrane protein</topology>
    </subcellularLocation>
</comment>
<accession>A0AA48L9J1</accession>
<evidence type="ECO:0000256" key="5">
    <source>
        <dbReference type="ARBA" id="ARBA00022692"/>
    </source>
</evidence>
<dbReference type="KEGG" id="ccac:CcaHIS019_0608050"/>
<dbReference type="RefSeq" id="XP_060459611.1">
    <property type="nucleotide sequence ID" value="XM_060603304.1"/>
</dbReference>
<evidence type="ECO:0000256" key="1">
    <source>
        <dbReference type="ARBA" id="ARBA00004127"/>
    </source>
</evidence>
<feature type="transmembrane region" description="Helical" evidence="8">
    <location>
        <begin position="198"/>
        <end position="223"/>
    </location>
</feature>
<feature type="transmembrane region" description="Helical" evidence="8">
    <location>
        <begin position="86"/>
        <end position="113"/>
    </location>
</feature>
<organism evidence="10 11">
    <name type="scientific">Cutaneotrichosporon cavernicola</name>
    <dbReference type="NCBI Taxonomy" id="279322"/>
    <lineage>
        <taxon>Eukaryota</taxon>
        <taxon>Fungi</taxon>
        <taxon>Dikarya</taxon>
        <taxon>Basidiomycota</taxon>
        <taxon>Agaricomycotina</taxon>
        <taxon>Tremellomycetes</taxon>
        <taxon>Trichosporonales</taxon>
        <taxon>Trichosporonaceae</taxon>
        <taxon>Cutaneotrichosporon</taxon>
    </lineage>
</organism>